<accession>A0A7W7WRK2</accession>
<protein>
    <submittedName>
        <fullName evidence="3">NADPH:quinone reductase-like Zn-dependent oxidoreductase</fullName>
    </submittedName>
</protein>
<proteinExistence type="predicted"/>
<dbReference type="PANTHER" id="PTHR44154:SF1">
    <property type="entry name" value="QUINONE OXIDOREDUCTASE"/>
    <property type="match status" value="1"/>
</dbReference>
<organism evidence="3 4">
    <name type="scientific">Micromonospora polyrhachis</name>
    <dbReference type="NCBI Taxonomy" id="1282883"/>
    <lineage>
        <taxon>Bacteria</taxon>
        <taxon>Bacillati</taxon>
        <taxon>Actinomycetota</taxon>
        <taxon>Actinomycetes</taxon>
        <taxon>Micromonosporales</taxon>
        <taxon>Micromonosporaceae</taxon>
        <taxon>Micromonospora</taxon>
    </lineage>
</organism>
<dbReference type="InterPro" id="IPR051603">
    <property type="entry name" value="Zinc-ADH_QOR/CCCR"/>
</dbReference>
<dbReference type="CDD" id="cd05289">
    <property type="entry name" value="MDR_like_2"/>
    <property type="match status" value="1"/>
</dbReference>
<comment type="caution">
    <text evidence="3">The sequence shown here is derived from an EMBL/GenBank/DDBJ whole genome shotgun (WGS) entry which is preliminary data.</text>
</comment>
<evidence type="ECO:0000259" key="2">
    <source>
        <dbReference type="SMART" id="SM00829"/>
    </source>
</evidence>
<dbReference type="InterPro" id="IPR020843">
    <property type="entry name" value="ER"/>
</dbReference>
<dbReference type="EMBL" id="JACHJW010000001">
    <property type="protein sequence ID" value="MBB4961009.1"/>
    <property type="molecule type" value="Genomic_DNA"/>
</dbReference>
<reference evidence="3 4" key="1">
    <citation type="submission" date="2020-08" db="EMBL/GenBank/DDBJ databases">
        <title>Sequencing the genomes of 1000 actinobacteria strains.</title>
        <authorList>
            <person name="Klenk H.-P."/>
        </authorList>
    </citation>
    <scope>NUCLEOTIDE SEQUENCE [LARGE SCALE GENOMIC DNA]</scope>
    <source>
        <strain evidence="3 4">DSM 45886</strain>
    </source>
</reference>
<dbReference type="InterPro" id="IPR011032">
    <property type="entry name" value="GroES-like_sf"/>
</dbReference>
<dbReference type="SMART" id="SM00829">
    <property type="entry name" value="PKS_ER"/>
    <property type="match status" value="1"/>
</dbReference>
<dbReference type="InterPro" id="IPR013154">
    <property type="entry name" value="ADH-like_N"/>
</dbReference>
<dbReference type="SUPFAM" id="SSF50129">
    <property type="entry name" value="GroES-like"/>
    <property type="match status" value="1"/>
</dbReference>
<feature type="domain" description="Enoyl reductase (ER)" evidence="2">
    <location>
        <begin position="11"/>
        <end position="259"/>
    </location>
</feature>
<dbReference type="SUPFAM" id="SSF51735">
    <property type="entry name" value="NAD(P)-binding Rossmann-fold domains"/>
    <property type="match status" value="1"/>
</dbReference>
<dbReference type="GO" id="GO:0016491">
    <property type="term" value="F:oxidoreductase activity"/>
    <property type="evidence" value="ECO:0007669"/>
    <property type="project" value="InterPro"/>
</dbReference>
<dbReference type="InterPro" id="IPR036291">
    <property type="entry name" value="NAD(P)-bd_dom_sf"/>
</dbReference>
<dbReference type="Gene3D" id="3.40.50.720">
    <property type="entry name" value="NAD(P)-binding Rossmann-like Domain"/>
    <property type="match status" value="1"/>
</dbReference>
<sequence length="271" mass="27167">MSRAVIYEAFGGPEVLALRKVPEPHPGVGEVRVHVAAFGLNPMDWKIASTPGLARAFGVSTPAGFGYDFAGVVDEVDDQVEGFVVGDRVFGGALARAAADYVVGTPADLGLTRTPAGVSDQTAATLAIAGLTADATLHAVGLRNGDTILIGGAAGGVGTFAVQLAALAGARVVGTGSADTHGFLRNLGAEPVTYGPGLAARVRALAPDISAATSLVGTETVDVALELGVNPERISTIDAGPAPYRGARATGAIDAAPEASPESPMQFWPAS</sequence>
<dbReference type="RefSeq" id="WP_221449147.1">
    <property type="nucleotide sequence ID" value="NZ_JACHJW010000001.1"/>
</dbReference>
<keyword evidence="1" id="KW-0521">NADP</keyword>
<evidence type="ECO:0000313" key="3">
    <source>
        <dbReference type="EMBL" id="MBB4961009.1"/>
    </source>
</evidence>
<evidence type="ECO:0000313" key="4">
    <source>
        <dbReference type="Proteomes" id="UP000578819"/>
    </source>
</evidence>
<evidence type="ECO:0000256" key="1">
    <source>
        <dbReference type="ARBA" id="ARBA00022857"/>
    </source>
</evidence>
<gene>
    <name evidence="3" type="ORF">FHR38_004742</name>
</gene>
<dbReference type="PANTHER" id="PTHR44154">
    <property type="entry name" value="QUINONE OXIDOREDUCTASE"/>
    <property type="match status" value="1"/>
</dbReference>
<name>A0A7W7WRK2_9ACTN</name>
<dbReference type="AlphaFoldDB" id="A0A7W7WRK2"/>
<dbReference type="Gene3D" id="3.90.180.10">
    <property type="entry name" value="Medium-chain alcohol dehydrogenases, catalytic domain"/>
    <property type="match status" value="1"/>
</dbReference>
<dbReference type="Proteomes" id="UP000578819">
    <property type="component" value="Unassembled WGS sequence"/>
</dbReference>
<keyword evidence="4" id="KW-1185">Reference proteome</keyword>
<dbReference type="Pfam" id="PF08240">
    <property type="entry name" value="ADH_N"/>
    <property type="match status" value="1"/>
</dbReference>